<feature type="transmembrane region" description="Helical" evidence="1">
    <location>
        <begin position="15"/>
        <end position="33"/>
    </location>
</feature>
<evidence type="ECO:0000256" key="1">
    <source>
        <dbReference type="SAM" id="Phobius"/>
    </source>
</evidence>
<dbReference type="Pfam" id="PF08238">
    <property type="entry name" value="Sel1"/>
    <property type="match status" value="1"/>
</dbReference>
<name>A0A1W1CIJ7_9ZZZZ</name>
<keyword evidence="1" id="KW-0472">Membrane</keyword>
<dbReference type="SUPFAM" id="SSF81901">
    <property type="entry name" value="HCP-like"/>
    <property type="match status" value="1"/>
</dbReference>
<protein>
    <recommendedName>
        <fullName evidence="3">Beta-lactamase</fullName>
    </recommendedName>
</protein>
<dbReference type="Gene3D" id="1.25.40.10">
    <property type="entry name" value="Tetratricopeptide repeat domain"/>
    <property type="match status" value="1"/>
</dbReference>
<evidence type="ECO:0000313" key="2">
    <source>
        <dbReference type="EMBL" id="SFV65604.1"/>
    </source>
</evidence>
<keyword evidence="1" id="KW-0812">Transmembrane</keyword>
<dbReference type="EMBL" id="FPHL01000040">
    <property type="protein sequence ID" value="SFV65604.1"/>
    <property type="molecule type" value="Genomic_DNA"/>
</dbReference>
<proteinExistence type="predicted"/>
<gene>
    <name evidence="2" type="ORF">MNB_SV-10-585</name>
</gene>
<dbReference type="AlphaFoldDB" id="A0A1W1CIJ7"/>
<dbReference type="InterPro" id="IPR011990">
    <property type="entry name" value="TPR-like_helical_dom_sf"/>
</dbReference>
<reference evidence="2" key="1">
    <citation type="submission" date="2016-10" db="EMBL/GenBank/DDBJ databases">
        <authorList>
            <person name="de Groot N.N."/>
        </authorList>
    </citation>
    <scope>NUCLEOTIDE SEQUENCE</scope>
</reference>
<dbReference type="InterPro" id="IPR006597">
    <property type="entry name" value="Sel1-like"/>
</dbReference>
<keyword evidence="1" id="KW-1133">Transmembrane helix</keyword>
<organism evidence="2">
    <name type="scientific">hydrothermal vent metagenome</name>
    <dbReference type="NCBI Taxonomy" id="652676"/>
    <lineage>
        <taxon>unclassified sequences</taxon>
        <taxon>metagenomes</taxon>
        <taxon>ecological metagenomes</taxon>
    </lineage>
</organism>
<evidence type="ECO:0008006" key="3">
    <source>
        <dbReference type="Google" id="ProtNLM"/>
    </source>
</evidence>
<sequence length="109" mass="13148">MQFLNDILAIENIELYAIVILFFFTLWFIRNTVKYYHGEKRKVKNLHRFAKEGEVDAQHDLAKRYHKGRFVKKNCERAAFWYQNAALRGDKEAKGYLENFLNTRQKKKC</sequence>
<accession>A0A1W1CIJ7</accession>
<dbReference type="SMART" id="SM00671">
    <property type="entry name" value="SEL1"/>
    <property type="match status" value="1"/>
</dbReference>